<dbReference type="EMBL" id="RBNH01000002">
    <property type="protein sequence ID" value="RKO26883.1"/>
    <property type="molecule type" value="Genomic_DNA"/>
</dbReference>
<organism evidence="1 2">
    <name type="scientific">Pseudarthrobacter phenanthrenivorans</name>
    <name type="common">Arthrobacter phenanthrenivorans</name>
    <dbReference type="NCBI Taxonomy" id="361575"/>
    <lineage>
        <taxon>Bacteria</taxon>
        <taxon>Bacillati</taxon>
        <taxon>Actinomycetota</taxon>
        <taxon>Actinomycetes</taxon>
        <taxon>Micrococcales</taxon>
        <taxon>Micrococcaceae</taxon>
        <taxon>Pseudarthrobacter</taxon>
    </lineage>
</organism>
<dbReference type="RefSeq" id="WP_120691575.1">
    <property type="nucleotide sequence ID" value="NZ_RBNH01000002.1"/>
</dbReference>
<dbReference type="InterPro" id="IPR023393">
    <property type="entry name" value="START-like_dom_sf"/>
</dbReference>
<reference evidence="2" key="2">
    <citation type="submission" date="2018-10" db="EMBL/GenBank/DDBJ databases">
        <authorList>
            <person name="Wang Y."/>
            <person name="Wang J."/>
            <person name="Yang X."/>
            <person name="Wang Z."/>
            <person name="Huang Y."/>
        </authorList>
    </citation>
    <scope>NUCLEOTIDE SEQUENCE [LARGE SCALE GENOMIC DNA]</scope>
    <source>
        <strain evidence="2">J015</strain>
    </source>
</reference>
<reference evidence="1 2" key="1">
    <citation type="submission" date="2018-10" db="EMBL/GenBank/DDBJ databases">
        <title>Genome-guide identification and characterization of bacteria that degrade polycyclic aromatic hydrocarbons and resist hexavalent chromium simultaneously.</title>
        <authorList>
            <person name="Feng H."/>
        </authorList>
    </citation>
    <scope>NUCLEOTIDE SEQUENCE [LARGE SCALE GENOMIC DNA]</scope>
    <source>
        <strain evidence="1 2">J015</strain>
    </source>
</reference>
<sequence length="205" mass="22965">MADKARTVIGLLGAAGIAAGVRAWRHWHLTWGATPDEVARALPGDDLVKSPTFDATRAITIGAPPERIWPWLAQVGVRRAGWYSYDLLDNLGHPSARRIRPEWQDLEPGDVLAMSPDGKHGINVYSLDYPRSMVWGTPGDTTWVWQLDPQPDGTTRLLTRIRSRIRWQPASIAFYALLEVADFWMIRKMLTGLRERAERDGAAAS</sequence>
<protein>
    <recommendedName>
        <fullName evidence="3">SRPBCC family protein</fullName>
    </recommendedName>
</protein>
<dbReference type="SUPFAM" id="SSF55961">
    <property type="entry name" value="Bet v1-like"/>
    <property type="match status" value="1"/>
</dbReference>
<name>A0A3B0FVK0_PSEPS</name>
<evidence type="ECO:0008006" key="3">
    <source>
        <dbReference type="Google" id="ProtNLM"/>
    </source>
</evidence>
<gene>
    <name evidence="1" type="ORF">D7Z96_03690</name>
</gene>
<dbReference type="Proteomes" id="UP000273159">
    <property type="component" value="Unassembled WGS sequence"/>
</dbReference>
<comment type="caution">
    <text evidence="1">The sequence shown here is derived from an EMBL/GenBank/DDBJ whole genome shotgun (WGS) entry which is preliminary data.</text>
</comment>
<evidence type="ECO:0000313" key="2">
    <source>
        <dbReference type="Proteomes" id="UP000273159"/>
    </source>
</evidence>
<dbReference type="AlphaFoldDB" id="A0A3B0FVK0"/>
<proteinExistence type="predicted"/>
<accession>A0A3B0FVK0</accession>
<dbReference type="Gene3D" id="3.30.530.20">
    <property type="match status" value="1"/>
</dbReference>
<evidence type="ECO:0000313" key="1">
    <source>
        <dbReference type="EMBL" id="RKO26883.1"/>
    </source>
</evidence>